<comment type="pathway">
    <text evidence="1">Amino-acid degradation; L-proline degradation into L-glutamate; L-glutamate from L-proline: step 2/2.</text>
</comment>
<dbReference type="PROSITE" id="PS00070">
    <property type="entry name" value="ALDEHYDE_DEHYDR_CYS"/>
    <property type="match status" value="1"/>
</dbReference>
<dbReference type="InterPro" id="IPR016161">
    <property type="entry name" value="Ald_DH/histidinol_DH"/>
</dbReference>
<dbReference type="InterPro" id="IPR016163">
    <property type="entry name" value="Ald_DH_C"/>
</dbReference>
<keyword evidence="4" id="KW-0520">NAD</keyword>
<dbReference type="InterPro" id="IPR050485">
    <property type="entry name" value="Proline_metab_enzyme"/>
</dbReference>
<dbReference type="GO" id="GO:0010133">
    <property type="term" value="P:L-proline catabolic process to L-glutamate"/>
    <property type="evidence" value="ECO:0007669"/>
    <property type="project" value="TreeGrafter"/>
</dbReference>
<evidence type="ECO:0000256" key="1">
    <source>
        <dbReference type="ARBA" id="ARBA00004786"/>
    </source>
</evidence>
<proteinExistence type="predicted"/>
<name>A0A381QF73_9ZZZZ</name>
<evidence type="ECO:0000256" key="3">
    <source>
        <dbReference type="ARBA" id="ARBA00023002"/>
    </source>
</evidence>
<dbReference type="EMBL" id="UINC01001272">
    <property type="protein sequence ID" value="SUZ76303.1"/>
    <property type="molecule type" value="Genomic_DNA"/>
</dbReference>
<dbReference type="FunFam" id="3.40.309.10:FF:000005">
    <property type="entry name" value="1-pyrroline-5-carboxylate dehydrogenase 1"/>
    <property type="match status" value="1"/>
</dbReference>
<reference evidence="7" key="1">
    <citation type="submission" date="2018-05" db="EMBL/GenBank/DDBJ databases">
        <authorList>
            <person name="Lanie J.A."/>
            <person name="Ng W.-L."/>
            <person name="Kazmierczak K.M."/>
            <person name="Andrzejewski T.M."/>
            <person name="Davidsen T.M."/>
            <person name="Wayne K.J."/>
            <person name="Tettelin H."/>
            <person name="Glass J.I."/>
            <person name="Rusch D."/>
            <person name="Podicherti R."/>
            <person name="Tsui H.-C.T."/>
            <person name="Winkler M.E."/>
        </authorList>
    </citation>
    <scope>NUCLEOTIDE SEQUENCE</scope>
</reference>
<dbReference type="InterPro" id="IPR029510">
    <property type="entry name" value="Ald_DH_CS_GLU"/>
</dbReference>
<dbReference type="Gene3D" id="3.40.309.10">
    <property type="entry name" value="Aldehyde Dehydrogenase, Chain A, domain 2"/>
    <property type="match status" value="1"/>
</dbReference>
<dbReference type="SUPFAM" id="SSF53720">
    <property type="entry name" value="ALDH-like"/>
    <property type="match status" value="1"/>
</dbReference>
<dbReference type="AlphaFoldDB" id="A0A381QF73"/>
<comment type="catalytic activity">
    <reaction evidence="5">
        <text>L-glutamate 5-semialdehyde + NAD(+) + H2O = L-glutamate + NADH + 2 H(+)</text>
        <dbReference type="Rhea" id="RHEA:30235"/>
        <dbReference type="ChEBI" id="CHEBI:15377"/>
        <dbReference type="ChEBI" id="CHEBI:15378"/>
        <dbReference type="ChEBI" id="CHEBI:29985"/>
        <dbReference type="ChEBI" id="CHEBI:57540"/>
        <dbReference type="ChEBI" id="CHEBI:57945"/>
        <dbReference type="ChEBI" id="CHEBI:58066"/>
        <dbReference type="EC" id="1.2.1.88"/>
    </reaction>
</comment>
<evidence type="ECO:0000256" key="2">
    <source>
        <dbReference type="ARBA" id="ARBA00012884"/>
    </source>
</evidence>
<evidence type="ECO:0000256" key="4">
    <source>
        <dbReference type="ARBA" id="ARBA00023027"/>
    </source>
</evidence>
<evidence type="ECO:0000256" key="5">
    <source>
        <dbReference type="ARBA" id="ARBA00048142"/>
    </source>
</evidence>
<dbReference type="GO" id="GO:0009898">
    <property type="term" value="C:cytoplasmic side of plasma membrane"/>
    <property type="evidence" value="ECO:0007669"/>
    <property type="project" value="TreeGrafter"/>
</dbReference>
<dbReference type="InterPro" id="IPR015590">
    <property type="entry name" value="Aldehyde_DH_dom"/>
</dbReference>
<organism evidence="7">
    <name type="scientific">marine metagenome</name>
    <dbReference type="NCBI Taxonomy" id="408172"/>
    <lineage>
        <taxon>unclassified sequences</taxon>
        <taxon>metagenomes</taxon>
        <taxon>ecological metagenomes</taxon>
    </lineage>
</organism>
<protein>
    <recommendedName>
        <fullName evidence="2">L-glutamate gamma-semialdehyde dehydrogenase</fullName>
        <ecNumber evidence="2">1.2.1.88</ecNumber>
    </recommendedName>
</protein>
<dbReference type="EC" id="1.2.1.88" evidence="2"/>
<gene>
    <name evidence="7" type="ORF">METZ01_LOCUS29157</name>
</gene>
<evidence type="ECO:0000259" key="6">
    <source>
        <dbReference type="Pfam" id="PF00171"/>
    </source>
</evidence>
<dbReference type="PANTHER" id="PTHR42862:SF1">
    <property type="entry name" value="DELTA-1-PYRROLINE-5-CARBOXYLATE DEHYDROGENASE 2, ISOFORM A-RELATED"/>
    <property type="match status" value="1"/>
</dbReference>
<dbReference type="PROSITE" id="PS00687">
    <property type="entry name" value="ALDEHYDE_DEHYDR_GLU"/>
    <property type="match status" value="1"/>
</dbReference>
<dbReference type="InterPro" id="IPR016160">
    <property type="entry name" value="Ald_DH_CS_CYS"/>
</dbReference>
<feature type="domain" description="Aldehyde dehydrogenase" evidence="6">
    <location>
        <begin position="53"/>
        <end position="519"/>
    </location>
</feature>
<accession>A0A381QF73</accession>
<dbReference type="Gene3D" id="3.40.605.10">
    <property type="entry name" value="Aldehyde Dehydrogenase, Chain A, domain 1"/>
    <property type="match status" value="1"/>
</dbReference>
<keyword evidence="3" id="KW-0560">Oxidoreductase</keyword>
<evidence type="ECO:0000313" key="7">
    <source>
        <dbReference type="EMBL" id="SUZ76303.1"/>
    </source>
</evidence>
<dbReference type="Pfam" id="PF00171">
    <property type="entry name" value="Aldedh"/>
    <property type="match status" value="1"/>
</dbReference>
<dbReference type="GO" id="GO:0003842">
    <property type="term" value="F:L-glutamate gamma-semialdehyde dehydrogenase activity"/>
    <property type="evidence" value="ECO:0007669"/>
    <property type="project" value="UniProtKB-EC"/>
</dbReference>
<dbReference type="PANTHER" id="PTHR42862">
    <property type="entry name" value="DELTA-1-PYRROLINE-5-CARBOXYLATE DEHYDROGENASE 1, ISOFORM A-RELATED"/>
    <property type="match status" value="1"/>
</dbReference>
<dbReference type="InterPro" id="IPR016162">
    <property type="entry name" value="Ald_DH_N"/>
</dbReference>
<sequence>MSRTSATKITYATLSGEGLDEVHEALDAAVERAPESFGDEYGMIIGEDMVAAAEQFEDRSPVDDRIVLGRFQSGLARHVRGAVAAARQALPEWSLLPWQERVARMRGVAEAIREHRWELSVILGYEVGKNRLEAVGEVEECSDFVDYYCDRMEEHKGWIMPLAGSGDEQMNMSVLRPYGVWAVISPFNFPMALTAGPVAAALIAGNTVVAKPSPITPFAVARLGEIIAGCDLPPGAFNLVTGANKTVSRELVAGAGVDGVVFTGSHQVGMQLMREDATRPLPRPFIAEMGGKNPAIVMRSADLDKAVDGVKASAFGLQGQKCSACSRVYVERPVLEEFTQALVEKTSSVSIGNPLEKDVWLGPVISEAAYERYRAAVLQAVEDGGQVLTGGERLSGGLFDHGFYVEPTVIDGLPLDHELFRTELFLPIIVIGKVDGLEQALEVANQTEYGLTAGIFSEDEAEIQRFFDGIEAGTVYANRRAGATAGAWPGVNPFGGWKGSASSSVGAGGSYYLQQFMREQSRVRVF</sequence>